<sequence>MANQIDSKENTVAIEPQHYPTTFKEFKEAVKDAKSVEEAIWYLRYYQANDIGLIIRLNLLVVLFLLFVTIIVHFFPQ</sequence>
<dbReference type="RefSeq" id="WP_062284990.1">
    <property type="nucleotide sequence ID" value="NZ_LTBC01000010.1"/>
</dbReference>
<accession>A0A151AV57</accession>
<name>A0A151AV57_9FIRM</name>
<keyword evidence="1" id="KW-1133">Transmembrane helix</keyword>
<proteinExistence type="predicted"/>
<reference evidence="2 3" key="1">
    <citation type="submission" date="2016-02" db="EMBL/GenBank/DDBJ databases">
        <title>Genome sequence of Moorella mulderi DSM 14980.</title>
        <authorList>
            <person name="Poehlein A."/>
            <person name="Daniel R."/>
        </authorList>
    </citation>
    <scope>NUCLEOTIDE SEQUENCE [LARGE SCALE GENOMIC DNA]</scope>
    <source>
        <strain evidence="2 3">DSM 14980</strain>
    </source>
</reference>
<keyword evidence="1" id="KW-0472">Membrane</keyword>
<dbReference type="Proteomes" id="UP000075670">
    <property type="component" value="Unassembled WGS sequence"/>
</dbReference>
<gene>
    <name evidence="2" type="ORF">MOMUL_22940</name>
</gene>
<keyword evidence="1" id="KW-0812">Transmembrane</keyword>
<comment type="caution">
    <text evidence="2">The sequence shown here is derived from an EMBL/GenBank/DDBJ whole genome shotgun (WGS) entry which is preliminary data.</text>
</comment>
<dbReference type="EMBL" id="LTBC01000010">
    <property type="protein sequence ID" value="KYH31554.1"/>
    <property type="molecule type" value="Genomic_DNA"/>
</dbReference>
<dbReference type="AlphaFoldDB" id="A0A151AV57"/>
<dbReference type="PATRIC" id="fig|1122241.3.peg.2438"/>
<protein>
    <submittedName>
        <fullName evidence="2">Uncharacterized protein</fullName>
    </submittedName>
</protein>
<evidence type="ECO:0000313" key="2">
    <source>
        <dbReference type="EMBL" id="KYH31554.1"/>
    </source>
</evidence>
<evidence type="ECO:0000313" key="3">
    <source>
        <dbReference type="Proteomes" id="UP000075670"/>
    </source>
</evidence>
<dbReference type="OrthoDB" id="9929749at2"/>
<keyword evidence="3" id="KW-1185">Reference proteome</keyword>
<organism evidence="2 3">
    <name type="scientific">Moorella mulderi DSM 14980</name>
    <dbReference type="NCBI Taxonomy" id="1122241"/>
    <lineage>
        <taxon>Bacteria</taxon>
        <taxon>Bacillati</taxon>
        <taxon>Bacillota</taxon>
        <taxon>Clostridia</taxon>
        <taxon>Neomoorellales</taxon>
        <taxon>Neomoorellaceae</taxon>
        <taxon>Neomoorella</taxon>
    </lineage>
</organism>
<evidence type="ECO:0000256" key="1">
    <source>
        <dbReference type="SAM" id="Phobius"/>
    </source>
</evidence>
<feature type="transmembrane region" description="Helical" evidence="1">
    <location>
        <begin position="53"/>
        <end position="75"/>
    </location>
</feature>